<evidence type="ECO:0000313" key="1">
    <source>
        <dbReference type="EMBL" id="MBX03368.1"/>
    </source>
</evidence>
<dbReference type="AlphaFoldDB" id="A0A2P2KCB0"/>
<organism evidence="1">
    <name type="scientific">Rhizophora mucronata</name>
    <name type="common">Asiatic mangrove</name>
    <dbReference type="NCBI Taxonomy" id="61149"/>
    <lineage>
        <taxon>Eukaryota</taxon>
        <taxon>Viridiplantae</taxon>
        <taxon>Streptophyta</taxon>
        <taxon>Embryophyta</taxon>
        <taxon>Tracheophyta</taxon>
        <taxon>Spermatophyta</taxon>
        <taxon>Magnoliopsida</taxon>
        <taxon>eudicotyledons</taxon>
        <taxon>Gunneridae</taxon>
        <taxon>Pentapetalae</taxon>
        <taxon>rosids</taxon>
        <taxon>fabids</taxon>
        <taxon>Malpighiales</taxon>
        <taxon>Rhizophoraceae</taxon>
        <taxon>Rhizophora</taxon>
    </lineage>
</organism>
<sequence>MISSKKIFIEDFQTTSIVHVGNLVSLWEFLKIKNSSSFNTSYHTSAKMNCTKFEVDFEQLASYI</sequence>
<name>A0A2P2KCB0_RHIMU</name>
<reference evidence="1" key="1">
    <citation type="submission" date="2018-02" db="EMBL/GenBank/DDBJ databases">
        <title>Rhizophora mucronata_Transcriptome.</title>
        <authorList>
            <person name="Meera S.P."/>
            <person name="Sreeshan A."/>
            <person name="Augustine A."/>
        </authorList>
    </citation>
    <scope>NUCLEOTIDE SEQUENCE</scope>
    <source>
        <tissue evidence="1">Leaf</tissue>
    </source>
</reference>
<accession>A0A2P2KCB0</accession>
<protein>
    <submittedName>
        <fullName evidence="1">Uncharacterized protein MANES_16G102700</fullName>
    </submittedName>
</protein>
<dbReference type="EMBL" id="GGEC01022884">
    <property type="protein sequence ID" value="MBX03368.1"/>
    <property type="molecule type" value="Transcribed_RNA"/>
</dbReference>
<proteinExistence type="predicted"/>